<dbReference type="RefSeq" id="WP_146820503.1">
    <property type="nucleotide sequence ID" value="NZ_CP029077.1"/>
</dbReference>
<protein>
    <submittedName>
        <fullName evidence="1">Uncharacterized protein</fullName>
    </submittedName>
</protein>
<evidence type="ECO:0000313" key="1">
    <source>
        <dbReference type="EMBL" id="QED23213.1"/>
    </source>
</evidence>
<proteinExistence type="predicted"/>
<gene>
    <name evidence="1" type="ORF">Deia_00410</name>
</gene>
<evidence type="ECO:0000313" key="2">
    <source>
        <dbReference type="Proteomes" id="UP000321934"/>
    </source>
</evidence>
<dbReference type="Proteomes" id="UP000321934">
    <property type="component" value="Chromosome"/>
</dbReference>
<dbReference type="EMBL" id="CP029077">
    <property type="protein sequence ID" value="QED23213.1"/>
    <property type="molecule type" value="Genomic_DNA"/>
</dbReference>
<sequence>MKPFVIKNPKLNKTNQTATKASQVPQLRQLKLPTKLDLKKGLTNQIPISQIQPTMQQFSRHNNIIAQKSKQQILTDEKMQKAIQKKLNTDKTTSTRYEEEEIYIKPLAQSEVNINNFDDYVKQIEQKNGKNAVNGQLDNLCRNKLAKVANTTYDINEIINKFRNIYYELIQLAKSNLNTSNEDTAMYKFLFEFITMLSSNITKSNNIDEQLIYPFIISKIPNITNEWAKRIQILMQDKITNVQRKIYKLVALKNAKEKYFTDTLNQEIEKNTAKINTDLLKEIQKFTSNTKIDAFGRYAKNYIINEMLLFSANDKDAMQNLQTHFNHAFENFINSSQYNKIKKMESDIRELRKHELMLEKINYDIQDKLIERDFKLIKDPIKKNSTITRH</sequence>
<dbReference type="AlphaFoldDB" id="A0A5B8XD29"/>
<name>A0A5B8XD29_9RICK</name>
<accession>A0A5B8XD29</accession>
<keyword evidence="2" id="KW-1185">Reference proteome</keyword>
<reference evidence="1 2" key="1">
    <citation type="journal article" date="2019" name="ISME J.">
        <title>Deianiraea, an extracellular bacterium associated with the ciliate Paramecium, suggests an alternative scenario for the evolution of Rickettsiales.</title>
        <authorList>
            <person name="Castelli M."/>
            <person name="Sabaneyeva E."/>
            <person name="Lanzoni O."/>
            <person name="Lebedeva N."/>
            <person name="Floriano A.M."/>
            <person name="Gaiarsa S."/>
            <person name="Benken K."/>
            <person name="Modeo L."/>
            <person name="Bandi C."/>
            <person name="Potekhin A."/>
            <person name="Sassera D."/>
            <person name="Petroni G."/>
        </authorList>
    </citation>
    <scope>NUCLEOTIDE SEQUENCE [LARGE SCALE GENOMIC DNA]</scope>
    <source>
        <strain evidence="1">CyL4-1</strain>
    </source>
</reference>
<organism evidence="1 2">
    <name type="scientific">Candidatus Deianiraea vastatrix</name>
    <dbReference type="NCBI Taxonomy" id="2163644"/>
    <lineage>
        <taxon>Bacteria</taxon>
        <taxon>Pseudomonadati</taxon>
        <taxon>Pseudomonadota</taxon>
        <taxon>Alphaproteobacteria</taxon>
        <taxon>Rickettsiales</taxon>
        <taxon>Candidatus Deianiraeaceae</taxon>
        <taxon>Candidatus Deianiraea</taxon>
    </lineage>
</organism>